<protein>
    <submittedName>
        <fullName evidence="2">RimJ/RimL family protein N-acetyltransferase</fullName>
    </submittedName>
</protein>
<comment type="caution">
    <text evidence="2">The sequence shown here is derived from an EMBL/GenBank/DDBJ whole genome shotgun (WGS) entry which is preliminary data.</text>
</comment>
<dbReference type="EMBL" id="JACHXV010000006">
    <property type="protein sequence ID" value="MBB3174099.1"/>
    <property type="molecule type" value="Genomic_DNA"/>
</dbReference>
<dbReference type="AlphaFoldDB" id="A0A839V3J4"/>
<dbReference type="PROSITE" id="PS51186">
    <property type="entry name" value="GNAT"/>
    <property type="match status" value="1"/>
</dbReference>
<dbReference type="InterPro" id="IPR016181">
    <property type="entry name" value="Acyl_CoA_acyltransferase"/>
</dbReference>
<evidence type="ECO:0000313" key="3">
    <source>
        <dbReference type="Proteomes" id="UP000557688"/>
    </source>
</evidence>
<dbReference type="InterPro" id="IPR051908">
    <property type="entry name" value="Ribosomal_N-acetyltransferase"/>
</dbReference>
<dbReference type="Gene3D" id="3.40.630.30">
    <property type="match status" value="1"/>
</dbReference>
<keyword evidence="2" id="KW-0808">Transferase</keyword>
<evidence type="ECO:0000313" key="2">
    <source>
        <dbReference type="EMBL" id="MBB3174099.1"/>
    </source>
</evidence>
<dbReference type="Proteomes" id="UP000557688">
    <property type="component" value="Unassembled WGS sequence"/>
</dbReference>
<gene>
    <name evidence="2" type="ORF">FHR90_001935</name>
</gene>
<dbReference type="Pfam" id="PF13302">
    <property type="entry name" value="Acetyltransf_3"/>
    <property type="match status" value="1"/>
</dbReference>
<dbReference type="PANTHER" id="PTHR43441:SF2">
    <property type="entry name" value="FAMILY ACETYLTRANSFERASE, PUTATIVE (AFU_ORTHOLOGUE AFUA_7G00850)-RELATED"/>
    <property type="match status" value="1"/>
</dbReference>
<proteinExistence type="predicted"/>
<feature type="domain" description="N-acetyltransferase" evidence="1">
    <location>
        <begin position="16"/>
        <end position="172"/>
    </location>
</feature>
<reference evidence="2 3" key="1">
    <citation type="submission" date="2020-08" db="EMBL/GenBank/DDBJ databases">
        <title>Genomic Encyclopedia of Type Strains, Phase III (KMG-III): the genomes of soil and plant-associated and newly described type strains.</title>
        <authorList>
            <person name="Whitman W."/>
        </authorList>
    </citation>
    <scope>NUCLEOTIDE SEQUENCE [LARGE SCALE GENOMIC DNA]</scope>
    <source>
        <strain evidence="2 3">CECT 8088</strain>
    </source>
</reference>
<dbReference type="GO" id="GO:0005737">
    <property type="term" value="C:cytoplasm"/>
    <property type="evidence" value="ECO:0007669"/>
    <property type="project" value="TreeGrafter"/>
</dbReference>
<dbReference type="GO" id="GO:1990189">
    <property type="term" value="F:protein N-terminal-serine acetyltransferase activity"/>
    <property type="evidence" value="ECO:0007669"/>
    <property type="project" value="TreeGrafter"/>
</dbReference>
<organism evidence="2 3">
    <name type="scientific">Endobacter medicaginis</name>
    <dbReference type="NCBI Taxonomy" id="1181271"/>
    <lineage>
        <taxon>Bacteria</taxon>
        <taxon>Pseudomonadati</taxon>
        <taxon>Pseudomonadota</taxon>
        <taxon>Alphaproteobacteria</taxon>
        <taxon>Acetobacterales</taxon>
        <taxon>Acetobacteraceae</taxon>
        <taxon>Endobacter</taxon>
    </lineage>
</organism>
<name>A0A839V3J4_9PROT</name>
<keyword evidence="3" id="KW-1185">Reference proteome</keyword>
<dbReference type="SUPFAM" id="SSF55729">
    <property type="entry name" value="Acyl-CoA N-acyltransferases (Nat)"/>
    <property type="match status" value="1"/>
</dbReference>
<dbReference type="RefSeq" id="WP_183275129.1">
    <property type="nucleotide sequence ID" value="NZ_JABXXQ010000312.1"/>
</dbReference>
<accession>A0A839V3J4</accession>
<dbReference type="PANTHER" id="PTHR43441">
    <property type="entry name" value="RIBOSOMAL-PROTEIN-SERINE ACETYLTRANSFERASE"/>
    <property type="match status" value="1"/>
</dbReference>
<dbReference type="InterPro" id="IPR000182">
    <property type="entry name" value="GNAT_dom"/>
</dbReference>
<evidence type="ECO:0000259" key="1">
    <source>
        <dbReference type="PROSITE" id="PS51186"/>
    </source>
</evidence>
<sequence length="180" mass="19576">MLRPMIFPSGFVTSRLRLRPIAAGDAEAIFAAYARDAEVTRYLTWRPHASLHETEAFVAASIDGPAHRTYVLTDPDGGSAFGAFDLRAPAAGHLSFGYVLARAHWGQGLMTEALTPVVRWALARPGIWRIGAVADIDNIASARVMQKAGLVREGILRRWLVHPSLSAAPRDCVSYAAVRD</sequence>
<dbReference type="GO" id="GO:0008999">
    <property type="term" value="F:protein-N-terminal-alanine acetyltransferase activity"/>
    <property type="evidence" value="ECO:0007669"/>
    <property type="project" value="TreeGrafter"/>
</dbReference>